<feature type="domain" description="WCX" evidence="2">
    <location>
        <begin position="256"/>
        <end position="331"/>
    </location>
</feature>
<dbReference type="RefSeq" id="WP_198322039.1">
    <property type="nucleotide sequence ID" value="NZ_CP104311.1"/>
</dbReference>
<dbReference type="InterPro" id="IPR057727">
    <property type="entry name" value="WCX_dom"/>
</dbReference>
<dbReference type="InterPro" id="IPR051534">
    <property type="entry name" value="CBASS_pafABC_assoc_protein"/>
</dbReference>
<reference evidence="3 4" key="1">
    <citation type="submission" date="2022-09" db="EMBL/GenBank/DDBJ databases">
        <authorList>
            <person name="Giprobiosintez L."/>
        </authorList>
    </citation>
    <scope>NUCLEOTIDE SEQUENCE [LARGE SCALE GENOMIC DNA]</scope>
    <source>
        <strain evidence="4">VKPM-B-12549 (GBS-15)</strain>
    </source>
</reference>
<dbReference type="EMBL" id="CP104311">
    <property type="protein sequence ID" value="WWF01577.1"/>
    <property type="molecule type" value="Genomic_DNA"/>
</dbReference>
<dbReference type="PANTHER" id="PTHR34580:SF1">
    <property type="entry name" value="PROTEIN PAFC"/>
    <property type="match status" value="1"/>
</dbReference>
<protein>
    <submittedName>
        <fullName evidence="3">WYL domain-containing protein</fullName>
    </submittedName>
</protein>
<evidence type="ECO:0000313" key="4">
    <source>
        <dbReference type="Proteomes" id="UP001359308"/>
    </source>
</evidence>
<dbReference type="InterPro" id="IPR026881">
    <property type="entry name" value="WYL_dom"/>
</dbReference>
<dbReference type="Pfam" id="PF25583">
    <property type="entry name" value="WCX"/>
    <property type="match status" value="1"/>
</dbReference>
<accession>A0ABZ2F5M7</accession>
<dbReference type="PANTHER" id="PTHR34580">
    <property type="match status" value="1"/>
</dbReference>
<evidence type="ECO:0000259" key="1">
    <source>
        <dbReference type="Pfam" id="PF13280"/>
    </source>
</evidence>
<keyword evidence="4" id="KW-1185">Reference proteome</keyword>
<feature type="domain" description="WYL" evidence="1">
    <location>
        <begin position="161"/>
        <end position="226"/>
    </location>
</feature>
<evidence type="ECO:0000313" key="3">
    <source>
        <dbReference type="EMBL" id="WWF01577.1"/>
    </source>
</evidence>
<dbReference type="PROSITE" id="PS52050">
    <property type="entry name" value="WYL"/>
    <property type="match status" value="1"/>
</dbReference>
<gene>
    <name evidence="3" type="ORF">N4J17_14075</name>
</gene>
<proteinExistence type="predicted"/>
<sequence length="350" mass="39748">MARKQYGESLTQYFELLKLIPKHPAQATASELQAKLSEQLGKRISKRWVERALDTLGQQFPLHCNDKGTPYGWCWGKDASLDIPSLTLREAQTLALVKQQLAPLLPPAHLEPLQTVFGHAEEKLEADQARNPGRRHWQDKIRTLPAWQPLLPPQVDAAVRDTVFEALDRGKQLRVNYQKPRQDEPVEYTLHPLALIQRGVSIYLVCTYDGYDDPRVVALHRFKTAERLDAPAERPAGFDLDRAIADGLFGMGGSLEPIRLVARFYNLVGQHLLDTPLSDDQKVEPCDPYHFVLTATVLHTGQLEWWLCSFGADVEVLEPAELREAMAKRTRWLARKYPEKPSEPETGEPE</sequence>
<dbReference type="Pfam" id="PF13280">
    <property type="entry name" value="WYL"/>
    <property type="match status" value="1"/>
</dbReference>
<name>A0ABZ2F5M7_METCP</name>
<organism evidence="3 4">
    <name type="scientific">Methylococcus capsulatus</name>
    <dbReference type="NCBI Taxonomy" id="414"/>
    <lineage>
        <taxon>Bacteria</taxon>
        <taxon>Pseudomonadati</taxon>
        <taxon>Pseudomonadota</taxon>
        <taxon>Gammaproteobacteria</taxon>
        <taxon>Methylococcales</taxon>
        <taxon>Methylococcaceae</taxon>
        <taxon>Methylococcus</taxon>
    </lineage>
</organism>
<dbReference type="Proteomes" id="UP001359308">
    <property type="component" value="Chromosome"/>
</dbReference>
<evidence type="ECO:0000259" key="2">
    <source>
        <dbReference type="Pfam" id="PF25583"/>
    </source>
</evidence>